<organism evidence="1 2">
    <name type="scientific">Filifactor villosus</name>
    <dbReference type="NCBI Taxonomy" id="29374"/>
    <lineage>
        <taxon>Bacteria</taxon>
        <taxon>Bacillati</taxon>
        <taxon>Bacillota</taxon>
        <taxon>Clostridia</taxon>
        <taxon>Peptostreptococcales</taxon>
        <taxon>Filifactoraceae</taxon>
        <taxon>Filifactor</taxon>
    </lineage>
</organism>
<protein>
    <recommendedName>
        <fullName evidence="3">DUF5067 domain-containing protein</fullName>
    </recommendedName>
</protein>
<accession>A0ABV9QS01</accession>
<comment type="caution">
    <text evidence="1">The sequence shown here is derived from an EMBL/GenBank/DDBJ whole genome shotgun (WGS) entry which is preliminary data.</text>
</comment>
<gene>
    <name evidence="1" type="ORF">ACFO4R_10020</name>
</gene>
<evidence type="ECO:0000313" key="1">
    <source>
        <dbReference type="EMBL" id="MFC4805416.1"/>
    </source>
</evidence>
<evidence type="ECO:0000313" key="2">
    <source>
        <dbReference type="Proteomes" id="UP001595916"/>
    </source>
</evidence>
<dbReference type="RefSeq" id="WP_379788976.1">
    <property type="nucleotide sequence ID" value="NZ_JBHSHL010000050.1"/>
</dbReference>
<keyword evidence="2" id="KW-1185">Reference proteome</keyword>
<proteinExistence type="predicted"/>
<sequence>MGTIDRKFAIMMLVLLAVILFAVVGTEYRLKNAPPKQEDSFREEVSQEDSAFRTEIETFLEGEFIRVFSPYYEVLGFEIEDFKEEDGKASFVYKFHYKNYDKDPDTVGYIKQAKEENSPHYETLKREYLEPKEMSLNLEAEKKDGEILLYIDEKIIGTGERAPFEVNDLVSK</sequence>
<dbReference type="Proteomes" id="UP001595916">
    <property type="component" value="Unassembled WGS sequence"/>
</dbReference>
<evidence type="ECO:0008006" key="3">
    <source>
        <dbReference type="Google" id="ProtNLM"/>
    </source>
</evidence>
<dbReference type="EMBL" id="JBHSHL010000050">
    <property type="protein sequence ID" value="MFC4805416.1"/>
    <property type="molecule type" value="Genomic_DNA"/>
</dbReference>
<name>A0ABV9QS01_9FIRM</name>
<reference evidence="2" key="1">
    <citation type="journal article" date="2019" name="Int. J. Syst. Evol. Microbiol.">
        <title>The Global Catalogue of Microorganisms (GCM) 10K type strain sequencing project: providing services to taxonomists for standard genome sequencing and annotation.</title>
        <authorList>
            <consortium name="The Broad Institute Genomics Platform"/>
            <consortium name="The Broad Institute Genome Sequencing Center for Infectious Disease"/>
            <person name="Wu L."/>
            <person name="Ma J."/>
        </authorList>
    </citation>
    <scope>NUCLEOTIDE SEQUENCE [LARGE SCALE GENOMIC DNA]</scope>
    <source>
        <strain evidence="2">CCUG 46385</strain>
    </source>
</reference>